<reference evidence="2 3" key="1">
    <citation type="submission" date="2023-12" db="EMBL/GenBank/DDBJ databases">
        <title>A high-quality genome assembly for Dillenia turbinata (Dilleniales).</title>
        <authorList>
            <person name="Chanderbali A."/>
        </authorList>
    </citation>
    <scope>NUCLEOTIDE SEQUENCE [LARGE SCALE GENOMIC DNA]</scope>
    <source>
        <strain evidence="2">LSX21</strain>
        <tissue evidence="2">Leaf</tissue>
    </source>
</reference>
<protein>
    <submittedName>
        <fullName evidence="2">Uncharacterized protein</fullName>
    </submittedName>
</protein>
<evidence type="ECO:0000313" key="2">
    <source>
        <dbReference type="EMBL" id="KAK6923501.1"/>
    </source>
</evidence>
<accession>A0AAN8V512</accession>
<comment type="caution">
    <text evidence="2">The sequence shown here is derived from an EMBL/GenBank/DDBJ whole genome shotgun (WGS) entry which is preliminary data.</text>
</comment>
<evidence type="ECO:0000256" key="1">
    <source>
        <dbReference type="SAM" id="MobiDB-lite"/>
    </source>
</evidence>
<dbReference type="AlphaFoldDB" id="A0AAN8V512"/>
<dbReference type="Proteomes" id="UP001370490">
    <property type="component" value="Unassembled WGS sequence"/>
</dbReference>
<keyword evidence="3" id="KW-1185">Reference proteome</keyword>
<proteinExistence type="predicted"/>
<gene>
    <name evidence="2" type="ORF">RJ641_011805</name>
</gene>
<sequence length="111" mass="11826">MAMIAFGLPEIKLFSCQVSSGNAVSGNMTGAHIVPNRSVPRPMPVVGMQRMQPQSMAAYNLSAQAGLGSGINPGGIQMPRGVAAAHQQQLRRKDPSMGMSGYPPQQKSRRY</sequence>
<feature type="region of interest" description="Disordered" evidence="1">
    <location>
        <begin position="70"/>
        <end position="111"/>
    </location>
</feature>
<evidence type="ECO:0000313" key="3">
    <source>
        <dbReference type="Proteomes" id="UP001370490"/>
    </source>
</evidence>
<organism evidence="2 3">
    <name type="scientific">Dillenia turbinata</name>
    <dbReference type="NCBI Taxonomy" id="194707"/>
    <lineage>
        <taxon>Eukaryota</taxon>
        <taxon>Viridiplantae</taxon>
        <taxon>Streptophyta</taxon>
        <taxon>Embryophyta</taxon>
        <taxon>Tracheophyta</taxon>
        <taxon>Spermatophyta</taxon>
        <taxon>Magnoliopsida</taxon>
        <taxon>eudicotyledons</taxon>
        <taxon>Gunneridae</taxon>
        <taxon>Pentapetalae</taxon>
        <taxon>Dilleniales</taxon>
        <taxon>Dilleniaceae</taxon>
        <taxon>Dillenia</taxon>
    </lineage>
</organism>
<dbReference type="EMBL" id="JBAMMX010000018">
    <property type="protein sequence ID" value="KAK6923501.1"/>
    <property type="molecule type" value="Genomic_DNA"/>
</dbReference>
<name>A0AAN8V512_9MAGN</name>